<dbReference type="AlphaFoldDB" id="A0A4P6EUQ8"/>
<dbReference type="Gene3D" id="4.10.280.10">
    <property type="entry name" value="Helix-loop-helix DNA-binding domain"/>
    <property type="match status" value="1"/>
</dbReference>
<dbReference type="InterPro" id="IPR018540">
    <property type="entry name" value="Spo0E-like"/>
</dbReference>
<name>A0A4P6EUQ8_9BACL</name>
<dbReference type="SUPFAM" id="SSF140500">
    <property type="entry name" value="BAS1536-like"/>
    <property type="match status" value="1"/>
</dbReference>
<dbReference type="KEGG" id="pprt:ET464_02260"/>
<sequence length="74" mass="8240">MPGRAGTMWSAKGDIMVKGVEELLARIESVRRELNEQALHDSLPSSTMLEKSRELDRLLNVYQAVKTGARLTQG</sequence>
<dbReference type="Pfam" id="PF09388">
    <property type="entry name" value="SpoOE-like"/>
    <property type="match status" value="1"/>
</dbReference>
<dbReference type="EMBL" id="CP035492">
    <property type="protein sequence ID" value="QAY65379.1"/>
    <property type="molecule type" value="Genomic_DNA"/>
</dbReference>
<proteinExistence type="predicted"/>
<dbReference type="OrthoDB" id="2632011at2"/>
<evidence type="ECO:0000313" key="1">
    <source>
        <dbReference type="EMBL" id="QAY65379.1"/>
    </source>
</evidence>
<keyword evidence="2" id="KW-1185">Reference proteome</keyword>
<dbReference type="InterPro" id="IPR037208">
    <property type="entry name" value="Spo0E-like_sf"/>
</dbReference>
<protein>
    <submittedName>
        <fullName evidence="1">Aspartyl-phosphate phosphatase Spo0E family protein</fullName>
    </submittedName>
</protein>
<dbReference type="GO" id="GO:0046983">
    <property type="term" value="F:protein dimerization activity"/>
    <property type="evidence" value="ECO:0007669"/>
    <property type="project" value="InterPro"/>
</dbReference>
<organism evidence="1 2">
    <name type="scientific">Paenibacillus protaetiae</name>
    <dbReference type="NCBI Taxonomy" id="2509456"/>
    <lineage>
        <taxon>Bacteria</taxon>
        <taxon>Bacillati</taxon>
        <taxon>Bacillota</taxon>
        <taxon>Bacilli</taxon>
        <taxon>Bacillales</taxon>
        <taxon>Paenibacillaceae</taxon>
        <taxon>Paenibacillus</taxon>
    </lineage>
</organism>
<dbReference type="GO" id="GO:0043937">
    <property type="term" value="P:regulation of sporulation"/>
    <property type="evidence" value="ECO:0007669"/>
    <property type="project" value="InterPro"/>
</dbReference>
<evidence type="ECO:0000313" key="2">
    <source>
        <dbReference type="Proteomes" id="UP000293568"/>
    </source>
</evidence>
<accession>A0A4P6EUQ8</accession>
<dbReference type="InterPro" id="IPR036638">
    <property type="entry name" value="HLH_DNA-bd_sf"/>
</dbReference>
<gene>
    <name evidence="1" type="ORF">ET464_02260</name>
</gene>
<reference evidence="1 2" key="1">
    <citation type="submission" date="2019-01" db="EMBL/GenBank/DDBJ databases">
        <title>Genome sequencing of strain FW100M-2.</title>
        <authorList>
            <person name="Heo J."/>
            <person name="Kim S.-J."/>
            <person name="Kim J.-S."/>
            <person name="Hong S.-B."/>
            <person name="Kwon S.-W."/>
        </authorList>
    </citation>
    <scope>NUCLEOTIDE SEQUENCE [LARGE SCALE GENOMIC DNA]</scope>
    <source>
        <strain evidence="1 2">FW100M-2</strain>
    </source>
</reference>
<dbReference type="Proteomes" id="UP000293568">
    <property type="component" value="Chromosome"/>
</dbReference>